<protein>
    <submittedName>
        <fullName evidence="7">(2Fe-2S)-binding domain protein</fullName>
    </submittedName>
</protein>
<feature type="domain" description="2Fe-2S ferredoxin-type" evidence="6">
    <location>
        <begin position="3"/>
        <end position="79"/>
    </location>
</feature>
<keyword evidence="2" id="KW-0479">Metal-binding</keyword>
<dbReference type="RefSeq" id="WP_012375937.1">
    <property type="nucleotide sequence ID" value="NC_010571.1"/>
</dbReference>
<evidence type="ECO:0000313" key="7">
    <source>
        <dbReference type="EMBL" id="ACB76408.1"/>
    </source>
</evidence>
<dbReference type="AlphaFoldDB" id="B1ZZK5"/>
<evidence type="ECO:0000256" key="4">
    <source>
        <dbReference type="ARBA" id="ARBA00023004"/>
    </source>
</evidence>
<dbReference type="HOGENOM" id="CLU_052511_3_1_0"/>
<dbReference type="SUPFAM" id="SSF47741">
    <property type="entry name" value="CO dehydrogenase ISP C-domain like"/>
    <property type="match status" value="1"/>
</dbReference>
<dbReference type="STRING" id="452637.Oter_3128"/>
<dbReference type="PROSITE" id="PS51085">
    <property type="entry name" value="2FE2S_FER_2"/>
    <property type="match status" value="1"/>
</dbReference>
<dbReference type="Pfam" id="PF01799">
    <property type="entry name" value="Fer2_2"/>
    <property type="match status" value="1"/>
</dbReference>
<dbReference type="InterPro" id="IPR012675">
    <property type="entry name" value="Beta-grasp_dom_sf"/>
</dbReference>
<dbReference type="InterPro" id="IPR036010">
    <property type="entry name" value="2Fe-2S_ferredoxin-like_sf"/>
</dbReference>
<keyword evidence="1" id="KW-0001">2Fe-2S</keyword>
<dbReference type="CDD" id="cd00207">
    <property type="entry name" value="fer2"/>
    <property type="match status" value="1"/>
</dbReference>
<name>B1ZZK5_OPITP</name>
<keyword evidence="3" id="KW-0560">Oxidoreductase</keyword>
<dbReference type="KEGG" id="ote:Oter_3128"/>
<dbReference type="InterPro" id="IPR002888">
    <property type="entry name" value="2Fe-2S-bd"/>
</dbReference>
<dbReference type="GO" id="GO:0046872">
    <property type="term" value="F:metal ion binding"/>
    <property type="evidence" value="ECO:0007669"/>
    <property type="project" value="UniProtKB-KW"/>
</dbReference>
<dbReference type="Gene3D" id="3.10.20.30">
    <property type="match status" value="1"/>
</dbReference>
<evidence type="ECO:0000313" key="8">
    <source>
        <dbReference type="Proteomes" id="UP000007013"/>
    </source>
</evidence>
<accession>B1ZZK5</accession>
<dbReference type="OrthoDB" id="9796880at2"/>
<dbReference type="Proteomes" id="UP000007013">
    <property type="component" value="Chromosome"/>
</dbReference>
<dbReference type="SUPFAM" id="SSF54292">
    <property type="entry name" value="2Fe-2S ferredoxin-like"/>
    <property type="match status" value="1"/>
</dbReference>
<dbReference type="FunFam" id="1.10.150.120:FF:000003">
    <property type="entry name" value="Carbon monoxide dehydrogenase, small subunit"/>
    <property type="match status" value="1"/>
</dbReference>
<evidence type="ECO:0000256" key="5">
    <source>
        <dbReference type="ARBA" id="ARBA00023014"/>
    </source>
</evidence>
<dbReference type="PANTHER" id="PTHR44379:SF2">
    <property type="entry name" value="BLR6218 PROTEIN"/>
    <property type="match status" value="1"/>
</dbReference>
<dbReference type="InterPro" id="IPR051452">
    <property type="entry name" value="Diverse_Oxidoreductases"/>
</dbReference>
<dbReference type="Gene3D" id="1.10.150.120">
    <property type="entry name" value="[2Fe-2S]-binding domain"/>
    <property type="match status" value="1"/>
</dbReference>
<dbReference type="GO" id="GO:0016491">
    <property type="term" value="F:oxidoreductase activity"/>
    <property type="evidence" value="ECO:0007669"/>
    <property type="project" value="UniProtKB-KW"/>
</dbReference>
<keyword evidence="4" id="KW-0408">Iron</keyword>
<dbReference type="GO" id="GO:0051537">
    <property type="term" value="F:2 iron, 2 sulfur cluster binding"/>
    <property type="evidence" value="ECO:0007669"/>
    <property type="project" value="UniProtKB-KW"/>
</dbReference>
<sequence>MTETVSFLLNDQPVRVKVDSERTLLWVLRTDLELTGTKYGCGISQCGACTVLVDDQAVRSCSVAVKSVAGKAVRTIEGLARDGELHPLQDAFMAHDALQCGFCTSGMILTAYSFLKKNPNPSRDEIIAAMDQNLCRCGAHPRIVDAIAAAADAMKGVR</sequence>
<keyword evidence="8" id="KW-1185">Reference proteome</keyword>
<organism evidence="7 8">
    <name type="scientific">Opitutus terrae (strain DSM 11246 / JCM 15787 / PB90-1)</name>
    <dbReference type="NCBI Taxonomy" id="452637"/>
    <lineage>
        <taxon>Bacteria</taxon>
        <taxon>Pseudomonadati</taxon>
        <taxon>Verrucomicrobiota</taxon>
        <taxon>Opitutia</taxon>
        <taxon>Opitutales</taxon>
        <taxon>Opitutaceae</taxon>
        <taxon>Opitutus</taxon>
    </lineage>
</organism>
<dbReference type="EMBL" id="CP001032">
    <property type="protein sequence ID" value="ACB76408.1"/>
    <property type="molecule type" value="Genomic_DNA"/>
</dbReference>
<gene>
    <name evidence="7" type="ordered locus">Oter_3128</name>
</gene>
<evidence type="ECO:0000259" key="6">
    <source>
        <dbReference type="PROSITE" id="PS51085"/>
    </source>
</evidence>
<evidence type="ECO:0000256" key="1">
    <source>
        <dbReference type="ARBA" id="ARBA00022714"/>
    </source>
</evidence>
<dbReference type="InterPro" id="IPR036884">
    <property type="entry name" value="2Fe-2S-bd_dom_sf"/>
</dbReference>
<proteinExistence type="predicted"/>
<dbReference type="eggNOG" id="COG2080">
    <property type="taxonomic scope" value="Bacteria"/>
</dbReference>
<dbReference type="InterPro" id="IPR001041">
    <property type="entry name" value="2Fe-2S_ferredoxin-type"/>
</dbReference>
<keyword evidence="5" id="KW-0411">Iron-sulfur</keyword>
<evidence type="ECO:0000256" key="3">
    <source>
        <dbReference type="ARBA" id="ARBA00023002"/>
    </source>
</evidence>
<dbReference type="Pfam" id="PF00111">
    <property type="entry name" value="Fer2"/>
    <property type="match status" value="1"/>
</dbReference>
<dbReference type="PANTHER" id="PTHR44379">
    <property type="entry name" value="OXIDOREDUCTASE WITH IRON-SULFUR SUBUNIT"/>
    <property type="match status" value="1"/>
</dbReference>
<reference evidence="7 8" key="1">
    <citation type="journal article" date="2011" name="J. Bacteriol.">
        <title>Genome sequence of the verrucomicrobium Opitutus terrae PB90-1, an abundant inhabitant of rice paddy soil ecosystems.</title>
        <authorList>
            <person name="van Passel M.W."/>
            <person name="Kant R."/>
            <person name="Palva A."/>
            <person name="Copeland A."/>
            <person name="Lucas S."/>
            <person name="Lapidus A."/>
            <person name="Glavina del Rio T."/>
            <person name="Pitluck S."/>
            <person name="Goltsman E."/>
            <person name="Clum A."/>
            <person name="Sun H."/>
            <person name="Schmutz J."/>
            <person name="Larimer F.W."/>
            <person name="Land M.L."/>
            <person name="Hauser L."/>
            <person name="Kyrpides N."/>
            <person name="Mikhailova N."/>
            <person name="Richardson P.P."/>
            <person name="Janssen P.H."/>
            <person name="de Vos W.M."/>
            <person name="Smidt H."/>
        </authorList>
    </citation>
    <scope>NUCLEOTIDE SEQUENCE [LARGE SCALE GENOMIC DNA]</scope>
    <source>
        <strain evidence="8">DSM 11246 / JCM 15787 / PB90-1</strain>
    </source>
</reference>
<evidence type="ECO:0000256" key="2">
    <source>
        <dbReference type="ARBA" id="ARBA00022723"/>
    </source>
</evidence>